<keyword evidence="1" id="KW-0805">Transcription regulation</keyword>
<dbReference type="OrthoDB" id="8654052at2"/>
<keyword evidence="3" id="KW-0804">Transcription</keyword>
<gene>
    <name evidence="5" type="ORF">FOZ76_20390</name>
</gene>
<name>A0A556ABD4_9BURK</name>
<comment type="caution">
    <text evidence="5">The sequence shown here is derived from an EMBL/GenBank/DDBJ whole genome shotgun (WGS) entry which is preliminary data.</text>
</comment>
<evidence type="ECO:0000256" key="3">
    <source>
        <dbReference type="ARBA" id="ARBA00023163"/>
    </source>
</evidence>
<dbReference type="GO" id="GO:0000976">
    <property type="term" value="F:transcription cis-regulatory region binding"/>
    <property type="evidence" value="ECO:0007669"/>
    <property type="project" value="TreeGrafter"/>
</dbReference>
<dbReference type="SUPFAM" id="SSF46689">
    <property type="entry name" value="Homeodomain-like"/>
    <property type="match status" value="1"/>
</dbReference>
<feature type="domain" description="HTH tetR-type" evidence="4">
    <location>
        <begin position="23"/>
        <end position="53"/>
    </location>
</feature>
<dbReference type="InterPro" id="IPR001647">
    <property type="entry name" value="HTH_TetR"/>
</dbReference>
<dbReference type="PANTHER" id="PTHR30055">
    <property type="entry name" value="HTH-TYPE TRANSCRIPTIONAL REGULATOR RUTR"/>
    <property type="match status" value="1"/>
</dbReference>
<evidence type="ECO:0000259" key="4">
    <source>
        <dbReference type="Pfam" id="PF00440"/>
    </source>
</evidence>
<evidence type="ECO:0000313" key="5">
    <source>
        <dbReference type="EMBL" id="TSH90198.1"/>
    </source>
</evidence>
<proteinExistence type="predicted"/>
<dbReference type="InterPro" id="IPR036271">
    <property type="entry name" value="Tet_transcr_reg_TetR-rel_C_sf"/>
</dbReference>
<dbReference type="SUPFAM" id="SSF48498">
    <property type="entry name" value="Tetracyclin repressor-like, C-terminal domain"/>
    <property type="match status" value="1"/>
</dbReference>
<dbReference type="Pfam" id="PF00440">
    <property type="entry name" value="TetR_N"/>
    <property type="match status" value="1"/>
</dbReference>
<keyword evidence="2" id="KW-0238">DNA-binding</keyword>
<dbReference type="InterPro" id="IPR009057">
    <property type="entry name" value="Homeodomain-like_sf"/>
</dbReference>
<reference evidence="5 6" key="1">
    <citation type="submission" date="2019-07" db="EMBL/GenBank/DDBJ databases">
        <title>Qingshengfaniella alkalisoli gen. nov., sp. nov., isolated from saline soil.</title>
        <authorList>
            <person name="Xu L."/>
            <person name="Huang X.-X."/>
            <person name="Sun J.-Q."/>
        </authorList>
    </citation>
    <scope>NUCLEOTIDE SEQUENCE [LARGE SCALE GENOMIC DNA]</scope>
    <source>
        <strain evidence="5 6">DSM 27279</strain>
    </source>
</reference>
<dbReference type="Gene3D" id="1.10.357.10">
    <property type="entry name" value="Tetracycline Repressor, domain 2"/>
    <property type="match status" value="1"/>
</dbReference>
<keyword evidence="6" id="KW-1185">Reference proteome</keyword>
<dbReference type="GO" id="GO:0003700">
    <property type="term" value="F:DNA-binding transcription factor activity"/>
    <property type="evidence" value="ECO:0007669"/>
    <property type="project" value="TreeGrafter"/>
</dbReference>
<dbReference type="AlphaFoldDB" id="A0A556ABD4"/>
<dbReference type="RefSeq" id="WP_143950112.1">
    <property type="nucleotide sequence ID" value="NZ_BAABMB010000003.1"/>
</dbReference>
<dbReference type="Proteomes" id="UP000318405">
    <property type="component" value="Unassembled WGS sequence"/>
</dbReference>
<dbReference type="EMBL" id="VLTJ01000039">
    <property type="protein sequence ID" value="TSH90198.1"/>
    <property type="molecule type" value="Genomic_DNA"/>
</dbReference>
<evidence type="ECO:0000256" key="2">
    <source>
        <dbReference type="ARBA" id="ARBA00023125"/>
    </source>
</evidence>
<accession>A0A556ABD4</accession>
<sequence>MSTSQRAGVLRTLAEALVRDPGASMEQLAQALGVSRATLHRHVSSRDELVREITEAAMGACRGAFADVRLEEGPADEALQRLVSTLTPNASFYLFLRHHAGAAVCQLEEDWQRDRDRLTQFFQRGQENGTFRIDVSASWLVDALGALLHAAGEAAHEGRLAPAEMNRVVCAVLLDGARRRPSSAPSPC</sequence>
<evidence type="ECO:0000313" key="6">
    <source>
        <dbReference type="Proteomes" id="UP000318405"/>
    </source>
</evidence>
<dbReference type="PANTHER" id="PTHR30055:SF234">
    <property type="entry name" value="HTH-TYPE TRANSCRIPTIONAL REGULATOR BETI"/>
    <property type="match status" value="1"/>
</dbReference>
<dbReference type="InterPro" id="IPR050109">
    <property type="entry name" value="HTH-type_TetR-like_transc_reg"/>
</dbReference>
<protein>
    <submittedName>
        <fullName evidence="5">TetR/AcrR family transcriptional regulator</fullName>
    </submittedName>
</protein>
<organism evidence="5 6">
    <name type="scientific">Verticiella sediminum</name>
    <dbReference type="NCBI Taxonomy" id="1247510"/>
    <lineage>
        <taxon>Bacteria</taxon>
        <taxon>Pseudomonadati</taxon>
        <taxon>Pseudomonadota</taxon>
        <taxon>Betaproteobacteria</taxon>
        <taxon>Burkholderiales</taxon>
        <taxon>Alcaligenaceae</taxon>
        <taxon>Verticiella</taxon>
    </lineage>
</organism>
<evidence type="ECO:0000256" key="1">
    <source>
        <dbReference type="ARBA" id="ARBA00023015"/>
    </source>
</evidence>